<dbReference type="Proteomes" id="UP000297229">
    <property type="component" value="Unassembled WGS sequence"/>
</dbReference>
<dbReference type="PANTHER" id="PTHR42749:SF1">
    <property type="entry name" value="CELL SHAPE-DETERMINING PROTEIN MREB"/>
    <property type="match status" value="1"/>
</dbReference>
<sequence>MDSNSGLFVGLDIGTCLTKVCYRVGRNGTTHDIFLGSTTSPDVCSTTSTTIPSGLYYPPDSNVPLWGDDITDARLSMNFDSCRLVRYWKSGLQPGSHSYMDIVAKSQLLKLNIDQFPFQMAVHLLNRLFFDESALLKLTMRRASCNLGDVCLVFGKPSGWQMSTYKVFQDAAESLGFTRRQIKFFSETEAFFREYLKSGESLSKDDAIVIADCGGYTVDIDAYQIVGLDEDKKSVTQVSPAGILPLSLPYGSESVWPIAKQYFRSLLEEKNDYIEDHIKRILDDLLPLWIWQIQKAKNIPGHLASDNCYVFYHALIRADETRSPPWSAGMLRIPLKIIVGFFEEASIDPIVSELRIFIKRLPIKPVRVILGGGYSMMSIVKDAFFELGKELNIKFCQHQDSKPVAAGAVDMAANPDIVESRLLKSSYSILTKFPWSEKEGPREIYQPSRNQFDHSWEFKAHDWMGKVGEKISSKQIFTSDSNEYLWRERFVREYDDLSWQETINAWDVHPGPGRFTVPKKLQGAQCETITLNVDFRKKISDHSVLRKKKGYFYIRYSLELHLDGDSLTFLVKTKDKNGNHYIVEIDDLGTTISSVILTGDCAQTREERSSNISKSTIATRVSSSSTCGSHVKASSQNIGINTSPDDASSQACNSVNPVTPTPTLVDPFEKIEYDSVNLNLLLDQHHISSQELEDPFSSHYPRQKSDLYKPARRPRKGMKSKKAPTLETPQVPRPTTLDDIGLPRSDGSQSIDEPSSLVLPLPSPVVPEDTIVVRRRKISFTTPARFG</sequence>
<organism evidence="2 3">
    <name type="scientific">Botrytis elliptica</name>
    <dbReference type="NCBI Taxonomy" id="278938"/>
    <lineage>
        <taxon>Eukaryota</taxon>
        <taxon>Fungi</taxon>
        <taxon>Dikarya</taxon>
        <taxon>Ascomycota</taxon>
        <taxon>Pezizomycotina</taxon>
        <taxon>Leotiomycetes</taxon>
        <taxon>Helotiales</taxon>
        <taxon>Sclerotiniaceae</taxon>
        <taxon>Botrytis</taxon>
    </lineage>
</organism>
<dbReference type="PANTHER" id="PTHR42749">
    <property type="entry name" value="CELL SHAPE-DETERMINING PROTEIN MREB"/>
    <property type="match status" value="1"/>
</dbReference>
<proteinExistence type="predicted"/>
<accession>A0A4Z1JNX3</accession>
<evidence type="ECO:0000256" key="1">
    <source>
        <dbReference type="SAM" id="MobiDB-lite"/>
    </source>
</evidence>
<evidence type="ECO:0000313" key="3">
    <source>
        <dbReference type="Proteomes" id="UP000297229"/>
    </source>
</evidence>
<name>A0A4Z1JNX3_9HELO</name>
<comment type="caution">
    <text evidence="2">The sequence shown here is derived from an EMBL/GenBank/DDBJ whole genome shotgun (WGS) entry which is preliminary data.</text>
</comment>
<keyword evidence="3" id="KW-1185">Reference proteome</keyword>
<protein>
    <recommendedName>
        <fullName evidence="4">Actin-like ATPase domain-containing protein</fullName>
    </recommendedName>
</protein>
<feature type="region of interest" description="Disordered" evidence="1">
    <location>
        <begin position="626"/>
        <end position="652"/>
    </location>
</feature>
<evidence type="ECO:0008006" key="4">
    <source>
        <dbReference type="Google" id="ProtNLM"/>
    </source>
</evidence>
<dbReference type="InterPro" id="IPR043129">
    <property type="entry name" value="ATPase_NBD"/>
</dbReference>
<dbReference type="EMBL" id="PQXM01000372">
    <property type="protein sequence ID" value="TGO73290.1"/>
    <property type="molecule type" value="Genomic_DNA"/>
</dbReference>
<dbReference type="STRING" id="278938.A0A4Z1JNX3"/>
<dbReference type="Gene3D" id="3.30.420.40">
    <property type="match status" value="1"/>
</dbReference>
<dbReference type="SUPFAM" id="SSF53067">
    <property type="entry name" value="Actin-like ATPase domain"/>
    <property type="match status" value="1"/>
</dbReference>
<feature type="compositionally biased region" description="Basic residues" evidence="1">
    <location>
        <begin position="710"/>
        <end position="722"/>
    </location>
</feature>
<dbReference type="CDD" id="cd10170">
    <property type="entry name" value="ASKHA_NBD_HSP70"/>
    <property type="match status" value="1"/>
</dbReference>
<feature type="region of interest" description="Disordered" evidence="1">
    <location>
        <begin position="691"/>
        <end position="763"/>
    </location>
</feature>
<dbReference type="AlphaFoldDB" id="A0A4Z1JNX3"/>
<reference evidence="2 3" key="1">
    <citation type="submission" date="2017-12" db="EMBL/GenBank/DDBJ databases">
        <title>Comparative genomics of Botrytis spp.</title>
        <authorList>
            <person name="Valero-Jimenez C.A."/>
            <person name="Tapia P."/>
            <person name="Veloso J."/>
            <person name="Silva-Moreno E."/>
            <person name="Staats M."/>
            <person name="Valdes J.H."/>
            <person name="Van Kan J.A.L."/>
        </authorList>
    </citation>
    <scope>NUCLEOTIDE SEQUENCE [LARGE SCALE GENOMIC DNA]</scope>
    <source>
        <strain evidence="2 3">Be9601</strain>
    </source>
</reference>
<gene>
    <name evidence="2" type="ORF">BELL_0374g00090</name>
</gene>
<evidence type="ECO:0000313" key="2">
    <source>
        <dbReference type="EMBL" id="TGO73290.1"/>
    </source>
</evidence>